<reference evidence="1 2" key="1">
    <citation type="submission" date="2021-04" db="EMBL/GenBank/DDBJ databases">
        <title>Paenibacillus sp. DLE-14 whole genome sequence.</title>
        <authorList>
            <person name="Ham Y.J."/>
        </authorList>
    </citation>
    <scope>NUCLEOTIDE SEQUENCE [LARGE SCALE GENOMIC DNA]</scope>
    <source>
        <strain evidence="1 2">DLE-14</strain>
    </source>
</reference>
<dbReference type="RefSeq" id="WP_210656471.1">
    <property type="nucleotide sequence ID" value="NZ_JAGKSP010000002.1"/>
</dbReference>
<organism evidence="1 2">
    <name type="scientific">Paenibacillus lignilyticus</name>
    <dbReference type="NCBI Taxonomy" id="1172615"/>
    <lineage>
        <taxon>Bacteria</taxon>
        <taxon>Bacillati</taxon>
        <taxon>Bacillota</taxon>
        <taxon>Bacilli</taxon>
        <taxon>Bacillales</taxon>
        <taxon>Paenibacillaceae</taxon>
        <taxon>Paenibacillus</taxon>
    </lineage>
</organism>
<name>A0ABS5C933_9BACL</name>
<evidence type="ECO:0000313" key="2">
    <source>
        <dbReference type="Proteomes" id="UP000673394"/>
    </source>
</evidence>
<dbReference type="EMBL" id="JAGKSP010000002">
    <property type="protein sequence ID" value="MBP3962340.1"/>
    <property type="molecule type" value="Genomic_DNA"/>
</dbReference>
<proteinExistence type="predicted"/>
<protein>
    <submittedName>
        <fullName evidence="1">Uncharacterized protein</fullName>
    </submittedName>
</protein>
<comment type="caution">
    <text evidence="1">The sequence shown here is derived from an EMBL/GenBank/DDBJ whole genome shotgun (WGS) entry which is preliminary data.</text>
</comment>
<dbReference type="Proteomes" id="UP000673394">
    <property type="component" value="Unassembled WGS sequence"/>
</dbReference>
<gene>
    <name evidence="1" type="ORF">I8J30_06405</name>
</gene>
<evidence type="ECO:0000313" key="1">
    <source>
        <dbReference type="EMBL" id="MBP3962340.1"/>
    </source>
</evidence>
<keyword evidence="2" id="KW-1185">Reference proteome</keyword>
<sequence>MKEHSRSGSKIFIQQDAASTVMNEALIDFYLDTRNFQAIAKLQELQSQACSTCWIRARVCAEGSYYVPEQVMEQIQRKINETAASGTVYMADPIYFIEQMRNQLVAEYLDFEGNPYYFVPV</sequence>
<accession>A0ABS5C933</accession>